<dbReference type="Proteomes" id="UP000264310">
    <property type="component" value="Unassembled WGS sequence"/>
</dbReference>
<dbReference type="Pfam" id="PF00353">
    <property type="entry name" value="HemolysinCabind"/>
    <property type="match status" value="9"/>
</dbReference>
<dbReference type="NCBIfam" id="NF033681">
    <property type="entry name" value="ExeM_NucH_DNase"/>
    <property type="match status" value="1"/>
</dbReference>
<dbReference type="InterPro" id="IPR011049">
    <property type="entry name" value="Serralysin-like_metalloprot_C"/>
</dbReference>
<dbReference type="SUPFAM" id="SSF56300">
    <property type="entry name" value="Metallo-dependent phosphatases"/>
    <property type="match status" value="1"/>
</dbReference>
<dbReference type="InterPro" id="IPR011044">
    <property type="entry name" value="Quino_amine_DH_bsu"/>
</dbReference>
<evidence type="ECO:0000259" key="2">
    <source>
        <dbReference type="Pfam" id="PF02872"/>
    </source>
</evidence>
<dbReference type="SUPFAM" id="SSF51120">
    <property type="entry name" value="beta-Roll"/>
    <property type="match status" value="5"/>
</dbReference>
<dbReference type="InterPro" id="IPR001343">
    <property type="entry name" value="Hemolysn_Ca-bd"/>
</dbReference>
<evidence type="ECO:0000259" key="3">
    <source>
        <dbReference type="Pfam" id="PF22494"/>
    </source>
</evidence>
<name>A0A371X4P5_9HYPH</name>
<feature type="domain" description="5'-Nucleotidase C-terminal" evidence="2">
    <location>
        <begin position="1767"/>
        <end position="1956"/>
    </location>
</feature>
<dbReference type="InterPro" id="IPR015943">
    <property type="entry name" value="WD40/YVTN_repeat-like_dom_sf"/>
</dbReference>
<dbReference type="InterPro" id="IPR029052">
    <property type="entry name" value="Metallo-depent_PP-like"/>
</dbReference>
<dbReference type="Gene3D" id="3.60.21.10">
    <property type="match status" value="1"/>
</dbReference>
<evidence type="ECO:0000313" key="5">
    <source>
        <dbReference type="Proteomes" id="UP000264310"/>
    </source>
</evidence>
<feature type="region of interest" description="Disordered" evidence="1">
    <location>
        <begin position="160"/>
        <end position="179"/>
    </location>
</feature>
<dbReference type="SUPFAM" id="SSF75011">
    <property type="entry name" value="3-carboxy-cis,cis-mucoante lactonizing enzyme"/>
    <property type="match status" value="1"/>
</dbReference>
<accession>A0A371X4P5</accession>
<sequence>MNFFINEFHYDNSGADVGEFVEVAGPADADLDGFSIVLYNGSNGASYASYALSEAMSAITGNVRFITVETPGIQNGSPDAIALVGPQGVVEFLSYEGSLTATDGPAAGMTSRDIGVAEGGDTPVGYSLQRTGTGSEGAEFAWSGPAAETRGTVNAGQTIAFDDEGANDGGDQGGDAGIAPRRSASIELSGAEIVAFDSATKRFFVTSDIGLQIIDGSDPFNDDPDDGVDGLTLIAVIDPTTLIDSATGEAFDNSAFTSVAVAGGLVVAALPAADKTAEGSVLFFDAATGDYRGSVTVGALPDSLAISADGRFVVVANEGESSGASNEPDAAVNPNGSVSIIAIDASDPSASTVATHDFTHASITAEALRAMGARVNDAAPSVAADIEPEYVTLTGNRAVITLQENNAVAVIEDITNFDGFTISDIQGLGYKNHSLPGNALDPSDRDDAIDFDPANVNGIYMPDGVATYTVDGRTYTVLANEGDDREVDAARAGSLTLDADAFPNAAALQAAGALGRLTVSTVDGDVDGDGVFEALFSFGARSFSIRDEDGDLVYDSGDMLDRIAAELGIYDDGRSDNKGVEPEAIEIGIVDGRVYAFVGLERANATFAFDISDPKAATYVGAYLAEGDAAPEGLKFVAAADSGSGSNLLVVANEGSNTLTVYDLGGTAPEGPEGPGEPEEPGEPNEPAITLISAIQGTPDTQRDDGFGDASGSPLRGETVTIEAIVVGDFQNGDGDEGRNLRGFYVQEEDSDADGDARSSEGLFIFEGTGNLLTDVAIGDKVRITGTVAEFFGETQLDVSRGGVIEIVSSGNALPSAAVIELPAAGTSLSQNGDVQPDLEAYEGMRVTVEETLTITEQFQLDRFNEIKLFDTNGFEQAGPAGTTITGERPFQFTQYNAPDAAGNAAYIETVGSRTITYDDGLNTQNQPISNLQGFENYSTGTAPRMGDTVTGLSGILDYKFAGNAVSGATWRIRATEEDANSFENANERPAEMLSPSGNLKVAAFNVLNFFTTLDQFPDTGADDVGPNQNLEPRGADTSPQGAVPGTSSTAEYDRQLSKLVEAISGLDADIVSLIELENDFLAGGRSPGDQSAQGDRGIAIAALVEALNAHGDGDTYAYVDPGQEFVGGDAIAVGMIYRADKVKVADGTSPAILTDEGVDQSILDRSTVDNNGGAAGGSVFDGPSTNRSPLAVTFQELDADGGLLTVVANHFKSKGGSGEGADADAGDGAGNFNQMRLLAAEALDAWLKTNPTGSDTSNVMLVGDFNAYASEDPIDYLTGTAGFVDVAAALLNSAYSFVFDGLIGTLDYAFASMDLFDKIVDAIEWHINADEADALDYNLEFGRDPGIFDGTNPYRSSDHDPIVVGMNLSEDTPVAGGNYTLELLHFSDQEALSGAIEAAPNLSAVLNALRAQDLGADGIADNTLTLSSGDLFIPGVFANASQALYGARGLASIQIQNELGIQASALGNHDFDFGPAALAALIDGSAGGDILGADFAGTAFPYLSANLNFATQPDLAALEIDGGQAPQGGVVTSSTVIEVGGEKIGVVGATTPTLARISSTGSLEILPLEFDDTPTEDQLDALAFVIQAEVDAILEANPDMNKVILSAHMQRIGIEEALATRLSGVDIVIAGGSNTRLFDDNDRPRDGDSDQGQYPIFTQDADGNPVAIVNTDGSYKYVGRLVVEFDENGHIIADSYDADVSGAYATDAQGVADLGAEDLVDPEIRQIVDEIEAQIVATEGNVFGISDTYLNGNRSGLSTATDPDGVRTQATNLGNLTADANLAYANRAAAELGEEGPVLVSIKNGGGIRASIGEVTVPAGATEAVRLPNGEIVDSEGNVVKPEGGISENDIATALAFNNSLSLLTITRADLVNILEYGVGALPGVSGRFPQLSGIELSFDPSRPAGERIVNASIVNEAGEALFDLVVDGEIAGDPSQTFRIVTLSFLADGGDGYPFPTGEGLERVDLNDLDGDGAADGLVSGEATFAEDGTEQDALAEYLFENFSGDIDRDGDGVVDGNGKIYSEADTGPLEDERIQNLAFREDTVSLVEAGGPILGTEEDDRLLGTDGADEIDGLGGDDRLHGLAGDDVLRGGEGDDTIFADAGDDTVDAGSGDDTVFGGEGADAILGGDGSDRLFGEAGDDRIDGGTGDDLILGGEGDDILIGGAGSDEIYGGAGNDVIDVLDPSPTADYVDAGDGDDVVSAGPLDWIVGGAGEDRAIVDFSRGSDGTPVVILNDGAGSIRANDGTRIEGFESVELTLTSGGDRVSTGDVRATIMAGAGDDVIVTGSGFDMIDGGEGDDRINAGRGNDEVRAGAGNDIVYGGGGLDTLYGGEGDDILFGDGGNDRIFGDAGNDQLFGGSGNDRLFGGEGDDLLRGDGGDDIIDGGSGRDIAVYDEAAGDVRLTRAESGEITLASAESGTDTLTGVETLRLGGIDYLIGERGTSSNDILFASDAGDTLNGGSGKDILVGGAGDDRLLGGAGDDILNGEDGDDVLSGGSGNDVLNGGSGDNVLEGGSGNDRLIGGTGDDRLLGGSGDDVIELGGGNDFVDGGSGTDTVILSGNSTDYTGTSSVRGFELASETQSVEMRGVERLVFDDREVDLTDGGDAFDALFASTDGTGTSGGSDGFSFTFPGSGSFGAAFEASAQELFDFAGAGIEAAASHAMAQPQDPYDFNAA</sequence>
<organism evidence="4 5">
    <name type="scientific">Fulvimarina endophytica</name>
    <dbReference type="NCBI Taxonomy" id="2293836"/>
    <lineage>
        <taxon>Bacteria</taxon>
        <taxon>Pseudomonadati</taxon>
        <taxon>Pseudomonadota</taxon>
        <taxon>Alphaproteobacteria</taxon>
        <taxon>Hyphomicrobiales</taxon>
        <taxon>Aurantimonadaceae</taxon>
        <taxon>Fulvimarina</taxon>
    </lineage>
</organism>
<comment type="caution">
    <text evidence="4">The sequence shown here is derived from an EMBL/GenBank/DDBJ whole genome shotgun (WGS) entry which is preliminary data.</text>
</comment>
<dbReference type="RefSeq" id="WP_116682621.1">
    <property type="nucleotide sequence ID" value="NZ_QURL01000003.1"/>
</dbReference>
<feature type="compositionally biased region" description="Polar residues" evidence="1">
    <location>
        <begin position="1038"/>
        <end position="1051"/>
    </location>
</feature>
<dbReference type="Gene3D" id="2.150.10.10">
    <property type="entry name" value="Serralysin-like metalloprotease, C-terminal"/>
    <property type="match status" value="5"/>
</dbReference>
<protein>
    <submittedName>
        <fullName evidence="4">Uncharacterized protein</fullName>
    </submittedName>
</protein>
<dbReference type="InterPro" id="IPR006179">
    <property type="entry name" value="5_nucleotidase/apyrase"/>
</dbReference>
<feature type="region of interest" description="Disordered" evidence="1">
    <location>
        <begin position="2489"/>
        <end position="2529"/>
    </location>
</feature>
<dbReference type="InterPro" id="IPR018511">
    <property type="entry name" value="Hemolysin-typ_Ca-bd_CS"/>
</dbReference>
<dbReference type="Gene3D" id="3.90.780.10">
    <property type="entry name" value="5'-Nucleotidase, C-terminal domain"/>
    <property type="match status" value="1"/>
</dbReference>
<dbReference type="CDD" id="cd10283">
    <property type="entry name" value="MnuA_DNase1-like"/>
    <property type="match status" value="1"/>
</dbReference>
<proteinExistence type="predicted"/>
<dbReference type="CDD" id="cd04486">
    <property type="entry name" value="YhcR_OBF_like"/>
    <property type="match status" value="1"/>
</dbReference>
<dbReference type="NCBIfam" id="NF038117">
    <property type="entry name" value="choice_anch_I"/>
    <property type="match status" value="1"/>
</dbReference>
<dbReference type="SUPFAM" id="SSF56219">
    <property type="entry name" value="DNase I-like"/>
    <property type="match status" value="1"/>
</dbReference>
<dbReference type="OrthoDB" id="9803927at2"/>
<evidence type="ECO:0000313" key="4">
    <source>
        <dbReference type="EMBL" id="RFC64205.1"/>
    </source>
</evidence>
<dbReference type="GO" id="GO:0016787">
    <property type="term" value="F:hydrolase activity"/>
    <property type="evidence" value="ECO:0007669"/>
    <property type="project" value="InterPro"/>
</dbReference>
<dbReference type="InterPro" id="IPR055188">
    <property type="entry name" value="Choice_anch_I"/>
</dbReference>
<dbReference type="InterPro" id="IPR008334">
    <property type="entry name" value="5'-Nucleotdase_C"/>
</dbReference>
<dbReference type="Gene3D" id="3.60.10.10">
    <property type="entry name" value="Endonuclease/exonuclease/phosphatase"/>
    <property type="match status" value="1"/>
</dbReference>
<dbReference type="PRINTS" id="PR00313">
    <property type="entry name" value="CABNDNGRPT"/>
</dbReference>
<dbReference type="Pfam" id="PF22494">
    <property type="entry name" value="choice_anch_I"/>
    <property type="match status" value="1"/>
</dbReference>
<feature type="domain" description="Choice-of-anchor I" evidence="3">
    <location>
        <begin position="190"/>
        <end position="663"/>
    </location>
</feature>
<dbReference type="PROSITE" id="PS00330">
    <property type="entry name" value="HEMOLYSIN_CALCIUM"/>
    <property type="match status" value="6"/>
</dbReference>
<keyword evidence="5" id="KW-1185">Reference proteome</keyword>
<dbReference type="InterPro" id="IPR036907">
    <property type="entry name" value="5'-Nucleotdase_C_sf"/>
</dbReference>
<feature type="compositionally biased region" description="Gly residues" evidence="1">
    <location>
        <begin position="167"/>
        <end position="176"/>
    </location>
</feature>
<dbReference type="SUPFAM" id="SSF50969">
    <property type="entry name" value="YVTN repeat-like/Quinoprotein amine dehydrogenase"/>
    <property type="match status" value="1"/>
</dbReference>
<dbReference type="GO" id="GO:0005509">
    <property type="term" value="F:calcium ion binding"/>
    <property type="evidence" value="ECO:0007669"/>
    <property type="project" value="InterPro"/>
</dbReference>
<dbReference type="InterPro" id="IPR047971">
    <property type="entry name" value="ExeM-like"/>
</dbReference>
<feature type="region of interest" description="Disordered" evidence="1">
    <location>
        <begin position="664"/>
        <end position="686"/>
    </location>
</feature>
<dbReference type="Gene3D" id="2.130.10.10">
    <property type="entry name" value="YVTN repeat-like/Quinoprotein amine dehydrogenase"/>
    <property type="match status" value="1"/>
</dbReference>
<dbReference type="PANTHER" id="PTHR42834:SF1">
    <property type="entry name" value="ENDONUCLEASE_EXONUCLEASE_PHOSPHATASE FAMILY PROTEIN (AFU_ORTHOLOGUE AFUA_3G09210)"/>
    <property type="match status" value="1"/>
</dbReference>
<evidence type="ECO:0000256" key="1">
    <source>
        <dbReference type="SAM" id="MobiDB-lite"/>
    </source>
</evidence>
<dbReference type="PANTHER" id="PTHR42834">
    <property type="entry name" value="ENDONUCLEASE/EXONUCLEASE/PHOSPHATASE FAMILY PROTEIN (AFU_ORTHOLOGUE AFUA_3G09210)"/>
    <property type="match status" value="1"/>
</dbReference>
<dbReference type="Pfam" id="PF02872">
    <property type="entry name" value="5_nucleotid_C"/>
    <property type="match status" value="1"/>
</dbReference>
<reference evidence="4 5" key="1">
    <citation type="submission" date="2018-08" db="EMBL/GenBank/DDBJ databases">
        <title>Fulvimarina sp. 85, whole genome shotgun sequence.</title>
        <authorList>
            <person name="Tuo L."/>
        </authorList>
    </citation>
    <scope>NUCLEOTIDE SEQUENCE [LARGE SCALE GENOMIC DNA]</scope>
    <source>
        <strain evidence="4 5">85</strain>
    </source>
</reference>
<dbReference type="PRINTS" id="PR01607">
    <property type="entry name" value="APYRASEFAMLY"/>
</dbReference>
<dbReference type="SUPFAM" id="SSF55816">
    <property type="entry name" value="5'-nucleotidase (syn. UDP-sugar hydrolase), C-terminal domain"/>
    <property type="match status" value="1"/>
</dbReference>
<gene>
    <name evidence="4" type="ORF">DYI37_07615</name>
</gene>
<dbReference type="EMBL" id="QURL01000003">
    <property type="protein sequence ID" value="RFC64205.1"/>
    <property type="molecule type" value="Genomic_DNA"/>
</dbReference>
<dbReference type="GO" id="GO:0009166">
    <property type="term" value="P:nucleotide catabolic process"/>
    <property type="evidence" value="ECO:0007669"/>
    <property type="project" value="InterPro"/>
</dbReference>
<dbReference type="InterPro" id="IPR036691">
    <property type="entry name" value="Endo/exonu/phosph_ase_sf"/>
</dbReference>
<feature type="region of interest" description="Disordered" evidence="1">
    <location>
        <begin position="1019"/>
        <end position="1051"/>
    </location>
</feature>